<dbReference type="InterPro" id="IPR051410">
    <property type="entry name" value="Ferric/Cupric_Reductase"/>
</dbReference>
<sequence>MFDEVFTDEIAAILQHKDITTSVYCTKLDVTPQESESDDCALSKKSVPGVTSTGVSSPASNGGLRFMAGRPNIHELVMNEVHEARTSSSSIGVLTCGPSQMADQCRGALYEAMKKGFHEIDYFEEAFGW</sequence>
<dbReference type="InterPro" id="IPR039261">
    <property type="entry name" value="FNR_nucleotide-bd"/>
</dbReference>
<proteinExistence type="predicted"/>
<protein>
    <recommendedName>
        <fullName evidence="4">Ferric reductase NAD binding domain-containing protein</fullName>
    </recommendedName>
</protein>
<gene>
    <name evidence="5" type="ORF">PENSUB_10727</name>
</gene>
<evidence type="ECO:0000256" key="2">
    <source>
        <dbReference type="ARBA" id="ARBA00023002"/>
    </source>
</evidence>
<feature type="domain" description="Ferric reductase NAD binding" evidence="4">
    <location>
        <begin position="5"/>
        <end position="106"/>
    </location>
</feature>
<dbReference type="GO" id="GO:0005886">
    <property type="term" value="C:plasma membrane"/>
    <property type="evidence" value="ECO:0007669"/>
    <property type="project" value="TreeGrafter"/>
</dbReference>
<evidence type="ECO:0000259" key="4">
    <source>
        <dbReference type="Pfam" id="PF08030"/>
    </source>
</evidence>
<dbReference type="Gene3D" id="3.40.50.80">
    <property type="entry name" value="Nucleotide-binding domain of ferredoxin-NADP reductase (FNR) module"/>
    <property type="match status" value="1"/>
</dbReference>
<comment type="caution">
    <text evidence="5">The sequence shown here is derived from an EMBL/GenBank/DDBJ whole genome shotgun (WGS) entry which is preliminary data.</text>
</comment>
<keyword evidence="6" id="KW-1185">Reference proteome</keyword>
<evidence type="ECO:0000313" key="5">
    <source>
        <dbReference type="EMBL" id="OKO96552.1"/>
    </source>
</evidence>
<accession>A0A1Q5T8J1</accession>
<reference evidence="5 6" key="1">
    <citation type="submission" date="2016-10" db="EMBL/GenBank/DDBJ databases">
        <title>Genome sequence of the ascomycete fungus Penicillium subrubescens.</title>
        <authorList>
            <person name="De Vries R.P."/>
            <person name="Peng M."/>
            <person name="Dilokpimol A."/>
            <person name="Hilden K."/>
            <person name="Makela M.R."/>
            <person name="Grigoriev I."/>
            <person name="Riley R."/>
            <person name="Granchi Z."/>
        </authorList>
    </citation>
    <scope>NUCLEOTIDE SEQUENCE [LARGE SCALE GENOMIC DNA]</scope>
    <source>
        <strain evidence="5 6">CBS 132785</strain>
    </source>
</reference>
<dbReference type="InterPro" id="IPR013121">
    <property type="entry name" value="Fe_red_NAD-bd_6"/>
</dbReference>
<keyword evidence="1" id="KW-0813">Transport</keyword>
<dbReference type="PANTHER" id="PTHR32361:SF9">
    <property type="entry name" value="FERRIC REDUCTASE TRANSMEMBRANE COMPONENT 3-RELATED"/>
    <property type="match status" value="1"/>
</dbReference>
<feature type="region of interest" description="Disordered" evidence="3">
    <location>
        <begin position="33"/>
        <end position="63"/>
    </location>
</feature>
<dbReference type="PANTHER" id="PTHR32361">
    <property type="entry name" value="FERRIC/CUPRIC REDUCTASE TRANSMEMBRANE COMPONENT"/>
    <property type="match status" value="1"/>
</dbReference>
<dbReference type="Pfam" id="PF08030">
    <property type="entry name" value="NAD_binding_6"/>
    <property type="match status" value="1"/>
</dbReference>
<keyword evidence="2" id="KW-0560">Oxidoreductase</keyword>
<dbReference type="Proteomes" id="UP000186955">
    <property type="component" value="Unassembled WGS sequence"/>
</dbReference>
<dbReference type="STRING" id="1316194.A0A1Q5T8J1"/>
<dbReference type="AlphaFoldDB" id="A0A1Q5T8J1"/>
<evidence type="ECO:0000256" key="1">
    <source>
        <dbReference type="ARBA" id="ARBA00022448"/>
    </source>
</evidence>
<dbReference type="GO" id="GO:0006879">
    <property type="term" value="P:intracellular iron ion homeostasis"/>
    <property type="evidence" value="ECO:0007669"/>
    <property type="project" value="TreeGrafter"/>
</dbReference>
<dbReference type="EMBL" id="MNBE01000698">
    <property type="protein sequence ID" value="OKO96552.1"/>
    <property type="molecule type" value="Genomic_DNA"/>
</dbReference>
<name>A0A1Q5T8J1_9EURO</name>
<evidence type="ECO:0000256" key="3">
    <source>
        <dbReference type="SAM" id="MobiDB-lite"/>
    </source>
</evidence>
<feature type="compositionally biased region" description="Low complexity" evidence="3">
    <location>
        <begin position="46"/>
        <end position="58"/>
    </location>
</feature>
<evidence type="ECO:0000313" key="6">
    <source>
        <dbReference type="Proteomes" id="UP000186955"/>
    </source>
</evidence>
<dbReference type="GO" id="GO:0000293">
    <property type="term" value="F:ferric-chelate reductase activity"/>
    <property type="evidence" value="ECO:0007669"/>
    <property type="project" value="TreeGrafter"/>
</dbReference>
<dbReference type="GO" id="GO:0006826">
    <property type="term" value="P:iron ion transport"/>
    <property type="evidence" value="ECO:0007669"/>
    <property type="project" value="TreeGrafter"/>
</dbReference>
<dbReference type="GO" id="GO:0015677">
    <property type="term" value="P:copper ion import"/>
    <property type="evidence" value="ECO:0007669"/>
    <property type="project" value="TreeGrafter"/>
</dbReference>
<organism evidence="5 6">
    <name type="scientific">Penicillium subrubescens</name>
    <dbReference type="NCBI Taxonomy" id="1316194"/>
    <lineage>
        <taxon>Eukaryota</taxon>
        <taxon>Fungi</taxon>
        <taxon>Dikarya</taxon>
        <taxon>Ascomycota</taxon>
        <taxon>Pezizomycotina</taxon>
        <taxon>Eurotiomycetes</taxon>
        <taxon>Eurotiomycetidae</taxon>
        <taxon>Eurotiales</taxon>
        <taxon>Aspergillaceae</taxon>
        <taxon>Penicillium</taxon>
    </lineage>
</organism>